<dbReference type="STRING" id="655353.SAMN04488056_10770"/>
<accession>A0A1I5HR36</accession>
<dbReference type="Proteomes" id="UP000199236">
    <property type="component" value="Unassembled WGS sequence"/>
</dbReference>
<dbReference type="GO" id="GO:0009379">
    <property type="term" value="C:Holliday junction helicase complex"/>
    <property type="evidence" value="ECO:0007669"/>
    <property type="project" value="InterPro"/>
</dbReference>
<comment type="function">
    <text evidence="6">The RuvA-RuvB-RuvC complex processes Holliday junction (HJ) DNA during genetic recombination and DNA repair, while the RuvA-RuvB complex plays an important role in the rescue of blocked DNA replication forks via replication fork reversal (RFR). RuvA specifically binds to HJ cruciform DNA, conferring on it an open structure. The RuvB hexamer acts as an ATP-dependent pump, pulling dsDNA into and through the RuvAB complex. HJ branch migration allows RuvC to scan DNA until it finds its consensus sequence, where it cleaves and resolves the cruciform DNA.</text>
</comment>
<keyword evidence="4 6" id="KW-0233">DNA recombination</keyword>
<keyword evidence="5 6" id="KW-0234">DNA repair</keyword>
<dbReference type="GO" id="GO:0005737">
    <property type="term" value="C:cytoplasm"/>
    <property type="evidence" value="ECO:0007669"/>
    <property type="project" value="UniProtKB-SubCell"/>
</dbReference>
<comment type="domain">
    <text evidence="6">Has three domains with a flexible linker between the domains II and III and assumes an 'L' shape. Domain III is highly mobile and contacts RuvB.</text>
</comment>
<dbReference type="InterPro" id="IPR036267">
    <property type="entry name" value="RuvA_C_sf"/>
</dbReference>
<keyword evidence="3 6" id="KW-0238">DNA-binding</keyword>
<dbReference type="Pfam" id="PF14520">
    <property type="entry name" value="HHH_5"/>
    <property type="match status" value="1"/>
</dbReference>
<evidence type="ECO:0000313" key="8">
    <source>
        <dbReference type="EMBL" id="SFO50599.1"/>
    </source>
</evidence>
<feature type="region of interest" description="Domain III" evidence="6">
    <location>
        <begin position="153"/>
        <end position="205"/>
    </location>
</feature>
<feature type="domain" description="Helix-hairpin-helix DNA-binding motif class 1" evidence="7">
    <location>
        <begin position="73"/>
        <end position="92"/>
    </location>
</feature>
<dbReference type="Gene3D" id="1.10.8.10">
    <property type="entry name" value="DNA helicase RuvA subunit, C-terminal domain"/>
    <property type="match status" value="1"/>
</dbReference>
<dbReference type="GO" id="GO:0006310">
    <property type="term" value="P:DNA recombination"/>
    <property type="evidence" value="ECO:0007669"/>
    <property type="project" value="UniProtKB-UniRule"/>
</dbReference>
<feature type="domain" description="Helix-hairpin-helix DNA-binding motif class 1" evidence="7">
    <location>
        <begin position="108"/>
        <end position="127"/>
    </location>
</feature>
<evidence type="ECO:0000256" key="3">
    <source>
        <dbReference type="ARBA" id="ARBA00023125"/>
    </source>
</evidence>
<evidence type="ECO:0000256" key="5">
    <source>
        <dbReference type="ARBA" id="ARBA00023204"/>
    </source>
</evidence>
<dbReference type="Pfam" id="PF07499">
    <property type="entry name" value="RuvA_C"/>
    <property type="match status" value="1"/>
</dbReference>
<feature type="region of interest" description="Domain II" evidence="6">
    <location>
        <begin position="65"/>
        <end position="142"/>
    </location>
</feature>
<dbReference type="EMBL" id="FOVR01000007">
    <property type="protein sequence ID" value="SFO50599.1"/>
    <property type="molecule type" value="Genomic_DNA"/>
</dbReference>
<dbReference type="SUPFAM" id="SSF50249">
    <property type="entry name" value="Nucleic acid-binding proteins"/>
    <property type="match status" value="1"/>
</dbReference>
<comment type="caution">
    <text evidence="6">Lacks conserved residue(s) required for the propagation of feature annotation.</text>
</comment>
<dbReference type="InterPro" id="IPR000085">
    <property type="entry name" value="RuvA"/>
</dbReference>
<gene>
    <name evidence="6" type="primary">ruvA</name>
    <name evidence="8" type="ORF">SAMN04488056_10770</name>
</gene>
<organism evidence="8 9">
    <name type="scientific">Cohaesibacter marisflavi</name>
    <dbReference type="NCBI Taxonomy" id="655353"/>
    <lineage>
        <taxon>Bacteria</taxon>
        <taxon>Pseudomonadati</taxon>
        <taxon>Pseudomonadota</taxon>
        <taxon>Alphaproteobacteria</taxon>
        <taxon>Hyphomicrobiales</taxon>
        <taxon>Cohaesibacteraceae</taxon>
    </lineage>
</organism>
<dbReference type="GO" id="GO:0048476">
    <property type="term" value="C:Holliday junction resolvase complex"/>
    <property type="evidence" value="ECO:0007669"/>
    <property type="project" value="UniProtKB-UniRule"/>
</dbReference>
<dbReference type="GO" id="GO:0006281">
    <property type="term" value="P:DNA repair"/>
    <property type="evidence" value="ECO:0007669"/>
    <property type="project" value="UniProtKB-UniRule"/>
</dbReference>
<evidence type="ECO:0000259" key="7">
    <source>
        <dbReference type="SMART" id="SM00278"/>
    </source>
</evidence>
<keyword evidence="9" id="KW-1185">Reference proteome</keyword>
<dbReference type="Gene3D" id="2.40.50.140">
    <property type="entry name" value="Nucleic acid-binding proteins"/>
    <property type="match status" value="1"/>
</dbReference>
<dbReference type="Pfam" id="PF01330">
    <property type="entry name" value="RuvA_N"/>
    <property type="match status" value="1"/>
</dbReference>
<dbReference type="SUPFAM" id="SSF46929">
    <property type="entry name" value="DNA helicase RuvA subunit, C-terminal domain"/>
    <property type="match status" value="1"/>
</dbReference>
<dbReference type="InterPro" id="IPR003583">
    <property type="entry name" value="Hlx-hairpin-Hlx_DNA-bd_motif"/>
</dbReference>
<comment type="subunit">
    <text evidence="6">Homotetramer. Forms an RuvA(8)-RuvB(12)-Holliday junction (HJ) complex. HJ DNA is sandwiched between 2 RuvA tetramers; dsDNA enters through RuvA and exits via RuvB. An RuvB hexamer assembles on each DNA strand where it exits the tetramer. Each RuvB hexamer is contacted by two RuvA subunits (via domain III) on 2 adjacent RuvB subunits; this complex drives branch migration. In the full resolvosome a probable DNA-RuvA(4)-RuvB(12)-RuvC(2) complex forms which resolves the HJ.</text>
</comment>
<dbReference type="InterPro" id="IPR011114">
    <property type="entry name" value="RuvA_C"/>
</dbReference>
<protein>
    <recommendedName>
        <fullName evidence="6">Holliday junction branch migration complex subunit RuvA</fullName>
    </recommendedName>
</protein>
<dbReference type="AlphaFoldDB" id="A0A1I5HR36"/>
<dbReference type="CDD" id="cd14332">
    <property type="entry name" value="UBA_RuvA_C"/>
    <property type="match status" value="1"/>
</dbReference>
<proteinExistence type="inferred from homology"/>
<dbReference type="InterPro" id="IPR013849">
    <property type="entry name" value="DNA_helicase_Holl-junc_RuvA_I"/>
</dbReference>
<keyword evidence="8" id="KW-0067">ATP-binding</keyword>
<evidence type="ECO:0000256" key="2">
    <source>
        <dbReference type="ARBA" id="ARBA00022763"/>
    </source>
</evidence>
<comment type="subcellular location">
    <subcellularLocation>
        <location evidence="6">Cytoplasm</location>
    </subcellularLocation>
</comment>
<name>A0A1I5HR36_9HYPH</name>
<dbReference type="InterPro" id="IPR010994">
    <property type="entry name" value="RuvA_2-like"/>
</dbReference>
<keyword evidence="1 6" id="KW-0963">Cytoplasm</keyword>
<dbReference type="InterPro" id="IPR012340">
    <property type="entry name" value="NA-bd_OB-fold"/>
</dbReference>
<dbReference type="HAMAP" id="MF_00031">
    <property type="entry name" value="DNA_HJ_migration_RuvA"/>
    <property type="match status" value="1"/>
</dbReference>
<dbReference type="Gene3D" id="1.10.150.20">
    <property type="entry name" value="5' to 3' exonuclease, C-terminal subdomain"/>
    <property type="match status" value="1"/>
</dbReference>
<evidence type="ECO:0000256" key="1">
    <source>
        <dbReference type="ARBA" id="ARBA00022490"/>
    </source>
</evidence>
<dbReference type="OrthoDB" id="5293449at2"/>
<comment type="similarity">
    <text evidence="6">Belongs to the RuvA family.</text>
</comment>
<sequence length="205" mass="21508">MIGKLKGLIDEYADSYVIIDVGGVGYEVYCSNQTLQSLPSVGEAATVLIETHVREDQIKLFGFATALERDWFRLLTTVQGVGQKVALAILSTLKISELTSAIALQDKTMVARSPGVGPKVAQRIVSELKDKTPSLAATDGAVANLQAEIDAVGAPKAMAEAVSALSNLGYSQVQAGAAVATIIKREGEGLGTAALIRHALKELSQ</sequence>
<evidence type="ECO:0000256" key="4">
    <source>
        <dbReference type="ARBA" id="ARBA00023172"/>
    </source>
</evidence>
<evidence type="ECO:0000256" key="6">
    <source>
        <dbReference type="HAMAP-Rule" id="MF_00031"/>
    </source>
</evidence>
<keyword evidence="8" id="KW-0378">Hydrolase</keyword>
<evidence type="ECO:0000313" key="9">
    <source>
        <dbReference type="Proteomes" id="UP000199236"/>
    </source>
</evidence>
<keyword evidence="2 6" id="KW-0227">DNA damage</keyword>
<dbReference type="NCBIfam" id="TIGR00084">
    <property type="entry name" value="ruvA"/>
    <property type="match status" value="1"/>
</dbReference>
<feature type="region of interest" description="Domain I" evidence="6">
    <location>
        <begin position="1"/>
        <end position="64"/>
    </location>
</feature>
<keyword evidence="8" id="KW-0347">Helicase</keyword>
<dbReference type="RefSeq" id="WP_090073276.1">
    <property type="nucleotide sequence ID" value="NZ_FOVR01000007.1"/>
</dbReference>
<dbReference type="GO" id="GO:0000400">
    <property type="term" value="F:four-way junction DNA binding"/>
    <property type="evidence" value="ECO:0007669"/>
    <property type="project" value="UniProtKB-UniRule"/>
</dbReference>
<dbReference type="SMART" id="SM00278">
    <property type="entry name" value="HhH1"/>
    <property type="match status" value="2"/>
</dbReference>
<dbReference type="SUPFAM" id="SSF47781">
    <property type="entry name" value="RuvA domain 2-like"/>
    <property type="match status" value="1"/>
</dbReference>
<dbReference type="GO" id="GO:0009378">
    <property type="term" value="F:four-way junction helicase activity"/>
    <property type="evidence" value="ECO:0007669"/>
    <property type="project" value="InterPro"/>
</dbReference>
<dbReference type="GO" id="GO:0005524">
    <property type="term" value="F:ATP binding"/>
    <property type="evidence" value="ECO:0007669"/>
    <property type="project" value="InterPro"/>
</dbReference>
<reference evidence="8 9" key="1">
    <citation type="submission" date="2016-10" db="EMBL/GenBank/DDBJ databases">
        <authorList>
            <person name="de Groot N.N."/>
        </authorList>
    </citation>
    <scope>NUCLEOTIDE SEQUENCE [LARGE SCALE GENOMIC DNA]</scope>
    <source>
        <strain evidence="8 9">CGMCC 1.9157</strain>
    </source>
</reference>
<keyword evidence="8" id="KW-0547">Nucleotide-binding</keyword>